<protein>
    <submittedName>
        <fullName evidence="2">Uncharacterized protein</fullName>
    </submittedName>
</protein>
<evidence type="ECO:0000313" key="2">
    <source>
        <dbReference type="EMBL" id="RPA96238.1"/>
    </source>
</evidence>
<gene>
    <name evidence="2" type="ORF">L873DRAFT_1242152</name>
</gene>
<organism evidence="2 3">
    <name type="scientific">Choiromyces venosus 120613-1</name>
    <dbReference type="NCBI Taxonomy" id="1336337"/>
    <lineage>
        <taxon>Eukaryota</taxon>
        <taxon>Fungi</taxon>
        <taxon>Dikarya</taxon>
        <taxon>Ascomycota</taxon>
        <taxon>Pezizomycotina</taxon>
        <taxon>Pezizomycetes</taxon>
        <taxon>Pezizales</taxon>
        <taxon>Tuberaceae</taxon>
        <taxon>Choiromyces</taxon>
    </lineage>
</organism>
<keyword evidence="3" id="KW-1185">Reference proteome</keyword>
<reference evidence="2 3" key="1">
    <citation type="journal article" date="2018" name="Nat. Ecol. Evol.">
        <title>Pezizomycetes genomes reveal the molecular basis of ectomycorrhizal truffle lifestyle.</title>
        <authorList>
            <person name="Murat C."/>
            <person name="Payen T."/>
            <person name="Noel B."/>
            <person name="Kuo A."/>
            <person name="Morin E."/>
            <person name="Chen J."/>
            <person name="Kohler A."/>
            <person name="Krizsan K."/>
            <person name="Balestrini R."/>
            <person name="Da Silva C."/>
            <person name="Montanini B."/>
            <person name="Hainaut M."/>
            <person name="Levati E."/>
            <person name="Barry K.W."/>
            <person name="Belfiori B."/>
            <person name="Cichocki N."/>
            <person name="Clum A."/>
            <person name="Dockter R.B."/>
            <person name="Fauchery L."/>
            <person name="Guy J."/>
            <person name="Iotti M."/>
            <person name="Le Tacon F."/>
            <person name="Lindquist E.A."/>
            <person name="Lipzen A."/>
            <person name="Malagnac F."/>
            <person name="Mello A."/>
            <person name="Molinier V."/>
            <person name="Miyauchi S."/>
            <person name="Poulain J."/>
            <person name="Riccioni C."/>
            <person name="Rubini A."/>
            <person name="Sitrit Y."/>
            <person name="Splivallo R."/>
            <person name="Traeger S."/>
            <person name="Wang M."/>
            <person name="Zifcakova L."/>
            <person name="Wipf D."/>
            <person name="Zambonelli A."/>
            <person name="Paolocci F."/>
            <person name="Nowrousian M."/>
            <person name="Ottonello S."/>
            <person name="Baldrian P."/>
            <person name="Spatafora J.W."/>
            <person name="Henrissat B."/>
            <person name="Nagy L.G."/>
            <person name="Aury J.M."/>
            <person name="Wincker P."/>
            <person name="Grigoriev I.V."/>
            <person name="Bonfante P."/>
            <person name="Martin F.M."/>
        </authorList>
    </citation>
    <scope>NUCLEOTIDE SEQUENCE [LARGE SCALE GENOMIC DNA]</scope>
    <source>
        <strain evidence="2 3">120613-1</strain>
    </source>
</reference>
<accession>A0A3N4JGY0</accession>
<name>A0A3N4JGY0_9PEZI</name>
<dbReference type="AlphaFoldDB" id="A0A3N4JGY0"/>
<keyword evidence="1" id="KW-1133">Transmembrane helix</keyword>
<dbReference type="EMBL" id="ML120416">
    <property type="protein sequence ID" value="RPA96238.1"/>
    <property type="molecule type" value="Genomic_DNA"/>
</dbReference>
<dbReference type="Proteomes" id="UP000276215">
    <property type="component" value="Unassembled WGS sequence"/>
</dbReference>
<sequence>MASKSLFLPLVFCPWACSPLFLPIDTASTALSGHLHTPVPSVYLLSFSFLSLTLVFWLGHG</sequence>
<evidence type="ECO:0000313" key="3">
    <source>
        <dbReference type="Proteomes" id="UP000276215"/>
    </source>
</evidence>
<proteinExistence type="predicted"/>
<keyword evidence="1" id="KW-0812">Transmembrane</keyword>
<feature type="transmembrane region" description="Helical" evidence="1">
    <location>
        <begin position="42"/>
        <end position="59"/>
    </location>
</feature>
<keyword evidence="1" id="KW-0472">Membrane</keyword>
<evidence type="ECO:0000256" key="1">
    <source>
        <dbReference type="SAM" id="Phobius"/>
    </source>
</evidence>